<evidence type="ECO:0000313" key="2">
    <source>
        <dbReference type="EMBL" id="PIZ50200.1"/>
    </source>
</evidence>
<accession>A0A2M7TP57</accession>
<gene>
    <name evidence="2" type="ORF">COY29_00295</name>
</gene>
<reference evidence="3" key="1">
    <citation type="submission" date="2017-09" db="EMBL/GenBank/DDBJ databases">
        <title>Depth-based differentiation of microbial function through sediment-hosted aquifers and enrichment of novel symbionts in the deep terrestrial subsurface.</title>
        <authorList>
            <person name="Probst A.J."/>
            <person name="Ladd B."/>
            <person name="Jarett J.K."/>
            <person name="Geller-Mcgrath D.E."/>
            <person name="Sieber C.M.K."/>
            <person name="Emerson J.B."/>
            <person name="Anantharaman K."/>
            <person name="Thomas B.C."/>
            <person name="Malmstrom R."/>
            <person name="Stieglmeier M."/>
            <person name="Klingl A."/>
            <person name="Woyke T."/>
            <person name="Ryan C.M."/>
            <person name="Banfield J.F."/>
        </authorList>
    </citation>
    <scope>NUCLEOTIDE SEQUENCE [LARGE SCALE GENOMIC DNA]</scope>
</reference>
<keyword evidence="1" id="KW-0472">Membrane</keyword>
<evidence type="ECO:0000256" key="1">
    <source>
        <dbReference type="SAM" id="Phobius"/>
    </source>
</evidence>
<dbReference type="InterPro" id="IPR025101">
    <property type="entry name" value="DUF4012"/>
</dbReference>
<keyword evidence="1" id="KW-0812">Transmembrane</keyword>
<feature type="transmembrane region" description="Helical" evidence="1">
    <location>
        <begin position="44"/>
        <end position="66"/>
    </location>
</feature>
<sequence length="661" mass="72578">MTQNPVIPQIKVNDAPVAQNGSVVSDPVAQVNQDVSIKPRKKGLLIVLVVIGVILLYSIVSGLFVYSKAMRLKKSVSGLVAAGKSQDLNKIKSELVNTKSSLKALKSSFVAISPFRIVPFFGSYISDMSHLVNAGLYGMDAADIVLTTVEPYADLLGLTGGKDTAVGDGTKTAKDRIDFIVKSIPDLVPNIDKISTKTSLIEKELADINPERYPVRIGRTEVRSKVKSGLKLFREAASFITNGKPLLEAAPYLLGIDKERTYLVLFQNDKELRPTGGFMTGYSIMKVNKGAFSPVSSSDIYNLDAKYKPTTVAPNPIAKYLKGPYVLSNKLRLRDMNWSPDFAESMKLFVQEAKSVGITGIDGIISVDTQVLVYLLDAIGKIGVPGFGNFSTEIDSRCNCPNVIYELEDFADVEGPVVWDPAGTGKIIYAPANYDNRKKIIGPLMNSILANAMGQPKDKLPKLFEAGFKSLIEKHVLFYLFDSKAQDAVSSFGIAGTIKSTSGDYLHINDANLGGRKSNLYVTNEISQEYSTAKDGYIEKTLTLTYKNPMKQDGWLNSVLPDWVRIYVPKGSTLISFDGVEDKAEPYEEFGKTVFAGFFKLRPEGVSKLTLKYKLPIKAKGEVNLLIQKQPGLDSPLYTITSGKVEEEFFLKTDKEIKIRL</sequence>
<protein>
    <recommendedName>
        <fullName evidence="4">DUF4012 domain-containing protein</fullName>
    </recommendedName>
</protein>
<proteinExistence type="predicted"/>
<comment type="caution">
    <text evidence="2">The sequence shown here is derived from an EMBL/GenBank/DDBJ whole genome shotgun (WGS) entry which is preliminary data.</text>
</comment>
<keyword evidence="1" id="KW-1133">Transmembrane helix</keyword>
<dbReference type="EMBL" id="PFNO01000010">
    <property type="protein sequence ID" value="PIZ50200.1"/>
    <property type="molecule type" value="Genomic_DNA"/>
</dbReference>
<organism evidence="2 3">
    <name type="scientific">Candidatus Woesebacteria bacterium CG_4_10_14_0_2_um_filter_39_14</name>
    <dbReference type="NCBI Taxonomy" id="1975054"/>
    <lineage>
        <taxon>Bacteria</taxon>
        <taxon>Candidatus Woeseibacteriota</taxon>
    </lineage>
</organism>
<evidence type="ECO:0000313" key="3">
    <source>
        <dbReference type="Proteomes" id="UP000229753"/>
    </source>
</evidence>
<evidence type="ECO:0008006" key="4">
    <source>
        <dbReference type="Google" id="ProtNLM"/>
    </source>
</evidence>
<dbReference type="Pfam" id="PF13196">
    <property type="entry name" value="DUF4012"/>
    <property type="match status" value="1"/>
</dbReference>
<dbReference type="AlphaFoldDB" id="A0A2M7TP57"/>
<name>A0A2M7TP57_9BACT</name>
<dbReference type="Proteomes" id="UP000229753">
    <property type="component" value="Unassembled WGS sequence"/>
</dbReference>